<proteinExistence type="predicted"/>
<comment type="caution">
    <text evidence="2">The sequence shown here is derived from an EMBL/GenBank/DDBJ whole genome shotgun (WGS) entry which is preliminary data.</text>
</comment>
<name>A0ABT9TY41_PAEHA</name>
<organism evidence="2 3">
    <name type="scientific">Paenibacillus harenae</name>
    <dbReference type="NCBI Taxonomy" id="306543"/>
    <lineage>
        <taxon>Bacteria</taxon>
        <taxon>Bacillati</taxon>
        <taxon>Bacillota</taxon>
        <taxon>Bacilli</taxon>
        <taxon>Bacillales</taxon>
        <taxon>Paenibacillaceae</taxon>
        <taxon>Paenibacillus</taxon>
    </lineage>
</organism>
<reference evidence="2 3" key="1">
    <citation type="submission" date="2023-07" db="EMBL/GenBank/DDBJ databases">
        <title>Sorghum-associated microbial communities from plants grown in Nebraska, USA.</title>
        <authorList>
            <person name="Schachtman D."/>
        </authorList>
    </citation>
    <scope>NUCLEOTIDE SEQUENCE [LARGE SCALE GENOMIC DNA]</scope>
    <source>
        <strain evidence="2 3">CC482</strain>
    </source>
</reference>
<evidence type="ECO:0000259" key="1">
    <source>
        <dbReference type="Pfam" id="PF04969"/>
    </source>
</evidence>
<dbReference type="InterPro" id="IPR008978">
    <property type="entry name" value="HSP20-like_chaperone"/>
</dbReference>
<evidence type="ECO:0000313" key="3">
    <source>
        <dbReference type="Proteomes" id="UP001229346"/>
    </source>
</evidence>
<protein>
    <submittedName>
        <fullName evidence="2">HSP20 family molecular chaperone IbpA</fullName>
    </submittedName>
</protein>
<dbReference type="Pfam" id="PF04969">
    <property type="entry name" value="CS"/>
    <property type="match status" value="1"/>
</dbReference>
<evidence type="ECO:0000313" key="2">
    <source>
        <dbReference type="EMBL" id="MDQ0111668.1"/>
    </source>
</evidence>
<dbReference type="InterPro" id="IPR007052">
    <property type="entry name" value="CS_dom"/>
</dbReference>
<sequence length="141" mass="16324">MASKWNEIEKWMEGQQLPKGFEILKEPDWVEQYVRKLMTKALPEAAGAITGSKSAAVSETENFVVVKINLPKDTVREQVRLFIREDRVRVEGLPKGSKETVKLPVLVKPRICKAQVKDDVLHVKLRKRPINRSYHESYIVW</sequence>
<dbReference type="RefSeq" id="WP_307201815.1">
    <property type="nucleotide sequence ID" value="NZ_JAUSST010000001.1"/>
</dbReference>
<gene>
    <name evidence="2" type="ORF">J2T15_001101</name>
</gene>
<keyword evidence="3" id="KW-1185">Reference proteome</keyword>
<dbReference type="SUPFAM" id="SSF49764">
    <property type="entry name" value="HSP20-like chaperones"/>
    <property type="match status" value="1"/>
</dbReference>
<feature type="domain" description="CS" evidence="1">
    <location>
        <begin position="59"/>
        <end position="127"/>
    </location>
</feature>
<accession>A0ABT9TY41</accession>
<dbReference type="Proteomes" id="UP001229346">
    <property type="component" value="Unassembled WGS sequence"/>
</dbReference>
<dbReference type="EMBL" id="JAUSSU010000002">
    <property type="protein sequence ID" value="MDQ0111668.1"/>
    <property type="molecule type" value="Genomic_DNA"/>
</dbReference>
<dbReference type="CDD" id="cd00298">
    <property type="entry name" value="ACD_sHsps_p23-like"/>
    <property type="match status" value="1"/>
</dbReference>